<accession>A0A0N7YM16</accession>
<dbReference type="SUPFAM" id="SSF52172">
    <property type="entry name" value="CheY-like"/>
    <property type="match status" value="1"/>
</dbReference>
<name>A0A0N7YM16_9ACTN</name>
<dbReference type="GO" id="GO:0006355">
    <property type="term" value="P:regulation of DNA-templated transcription"/>
    <property type="evidence" value="ECO:0007669"/>
    <property type="project" value="InterPro"/>
</dbReference>
<dbReference type="PROSITE" id="PS50043">
    <property type="entry name" value="HTH_LUXR_2"/>
    <property type="match status" value="1"/>
</dbReference>
<keyword evidence="2" id="KW-0238">DNA-binding</keyword>
<keyword evidence="1 3" id="KW-0597">Phosphoprotein</keyword>
<dbReference type="PROSITE" id="PS00622">
    <property type="entry name" value="HTH_LUXR_1"/>
    <property type="match status" value="1"/>
</dbReference>
<reference evidence="7" key="1">
    <citation type="submission" date="2014-09" db="EMBL/GenBank/DDBJ databases">
        <title>Whole genome shotgun sequence of Streptomyces sp. NBRC 110027.</title>
        <authorList>
            <person name="Komaki H."/>
            <person name="Ichikawa N."/>
            <person name="Katano-Makiyama Y."/>
            <person name="Hosoyama A."/>
            <person name="Hashimoto M."/>
            <person name="Uohara A."/>
            <person name="Kitahashi Y."/>
            <person name="Ohji S."/>
            <person name="Kimura A."/>
            <person name="Yamazoe A."/>
            <person name="Igarashi Y."/>
            <person name="Fujita N."/>
        </authorList>
    </citation>
    <scope>NUCLEOTIDE SEQUENCE [LARGE SCALE GENOMIC DNA]</scope>
    <source>
        <strain evidence="7">NBRC 110027</strain>
    </source>
</reference>
<dbReference type="Pfam" id="PF00196">
    <property type="entry name" value="GerE"/>
    <property type="match status" value="1"/>
</dbReference>
<dbReference type="PRINTS" id="PR00038">
    <property type="entry name" value="HTHLUXR"/>
</dbReference>
<dbReference type="CDD" id="cd06170">
    <property type="entry name" value="LuxR_C_like"/>
    <property type="match status" value="1"/>
</dbReference>
<dbReference type="PANTHER" id="PTHR43214">
    <property type="entry name" value="TWO-COMPONENT RESPONSE REGULATOR"/>
    <property type="match status" value="1"/>
</dbReference>
<evidence type="ECO:0000313" key="7">
    <source>
        <dbReference type="Proteomes" id="UP000048965"/>
    </source>
</evidence>
<dbReference type="InterPro" id="IPR039420">
    <property type="entry name" value="WalR-like"/>
</dbReference>
<proteinExistence type="predicted"/>
<evidence type="ECO:0000256" key="1">
    <source>
        <dbReference type="ARBA" id="ARBA00022553"/>
    </source>
</evidence>
<evidence type="ECO:0000259" key="4">
    <source>
        <dbReference type="PROSITE" id="PS50043"/>
    </source>
</evidence>
<dbReference type="AlphaFoldDB" id="A0A0N7YM16"/>
<dbReference type="Proteomes" id="UP000048965">
    <property type="component" value="Unassembled WGS sequence"/>
</dbReference>
<dbReference type="InterPro" id="IPR001789">
    <property type="entry name" value="Sig_transdc_resp-reg_receiver"/>
</dbReference>
<dbReference type="InterPro" id="IPR058245">
    <property type="entry name" value="NreC/VraR/RcsB-like_REC"/>
</dbReference>
<organism evidence="6 7">
    <name type="scientific">Streptomyces lydicamycinicus</name>
    <dbReference type="NCBI Taxonomy" id="1546107"/>
    <lineage>
        <taxon>Bacteria</taxon>
        <taxon>Bacillati</taxon>
        <taxon>Actinomycetota</taxon>
        <taxon>Actinomycetes</taxon>
        <taxon>Kitasatosporales</taxon>
        <taxon>Streptomycetaceae</taxon>
        <taxon>Streptomyces</taxon>
    </lineage>
</organism>
<dbReference type="CDD" id="cd17535">
    <property type="entry name" value="REC_NarL-like"/>
    <property type="match status" value="1"/>
</dbReference>
<dbReference type="GO" id="GO:0000160">
    <property type="term" value="P:phosphorelay signal transduction system"/>
    <property type="evidence" value="ECO:0007669"/>
    <property type="project" value="InterPro"/>
</dbReference>
<dbReference type="SUPFAM" id="SSF46894">
    <property type="entry name" value="C-terminal effector domain of the bipartite response regulators"/>
    <property type="match status" value="1"/>
</dbReference>
<dbReference type="InterPro" id="IPR016032">
    <property type="entry name" value="Sig_transdc_resp-reg_C-effctor"/>
</dbReference>
<sequence>MPARDYTVHMGAINMGNNVITVLVVENQTLLREALCDVLAAQPDIEIIGGVPNDEGAVHVAAETRPEVVLLDGAEPHEIITRVAALRRVSPESHCIVLTSFHHPELIKHALRLHVSGFLTKSLTREEVISAIRSVSSHPDQILLSVPKESLAAARQDVEVHLSSRELQIMENVAQGLSNGQIASRLDITEATVKRHLRNIFDKLGAVSRIDAVNKAKSMLVLGFSASRNGMGRMKGKGDGAGQGNVRGRMRANGHEYVVPHRAALRVTVGS</sequence>
<evidence type="ECO:0000256" key="3">
    <source>
        <dbReference type="PROSITE-ProRule" id="PRU00169"/>
    </source>
</evidence>
<dbReference type="EMBL" id="BBNO01000007">
    <property type="protein sequence ID" value="GAO10355.1"/>
    <property type="molecule type" value="Genomic_DNA"/>
</dbReference>
<dbReference type="GO" id="GO:0003677">
    <property type="term" value="F:DNA binding"/>
    <property type="evidence" value="ECO:0007669"/>
    <property type="project" value="UniProtKB-KW"/>
</dbReference>
<evidence type="ECO:0000313" key="6">
    <source>
        <dbReference type="EMBL" id="GAO10355.1"/>
    </source>
</evidence>
<keyword evidence="7" id="KW-1185">Reference proteome</keyword>
<feature type="domain" description="Response regulatory" evidence="5">
    <location>
        <begin position="21"/>
        <end position="136"/>
    </location>
</feature>
<evidence type="ECO:0000256" key="2">
    <source>
        <dbReference type="ARBA" id="ARBA00023125"/>
    </source>
</evidence>
<feature type="modified residue" description="4-aspartylphosphate" evidence="3">
    <location>
        <position position="72"/>
    </location>
</feature>
<dbReference type="PROSITE" id="PS50110">
    <property type="entry name" value="RESPONSE_REGULATORY"/>
    <property type="match status" value="1"/>
</dbReference>
<comment type="caution">
    <text evidence="6">The sequence shown here is derived from an EMBL/GenBank/DDBJ whole genome shotgun (WGS) entry which is preliminary data.</text>
</comment>
<dbReference type="InterPro" id="IPR000792">
    <property type="entry name" value="Tscrpt_reg_LuxR_C"/>
</dbReference>
<evidence type="ECO:0000259" key="5">
    <source>
        <dbReference type="PROSITE" id="PS50110"/>
    </source>
</evidence>
<dbReference type="SMART" id="SM00448">
    <property type="entry name" value="REC"/>
    <property type="match status" value="1"/>
</dbReference>
<feature type="domain" description="HTH luxR-type" evidence="4">
    <location>
        <begin position="155"/>
        <end position="220"/>
    </location>
</feature>
<protein>
    <submittedName>
        <fullName evidence="6">Two-component response regulator</fullName>
    </submittedName>
</protein>
<dbReference type="Gene3D" id="3.40.50.2300">
    <property type="match status" value="1"/>
</dbReference>
<dbReference type="SMART" id="SM00421">
    <property type="entry name" value="HTH_LUXR"/>
    <property type="match status" value="1"/>
</dbReference>
<dbReference type="Pfam" id="PF00072">
    <property type="entry name" value="Response_reg"/>
    <property type="match status" value="1"/>
</dbReference>
<dbReference type="InterPro" id="IPR011006">
    <property type="entry name" value="CheY-like_superfamily"/>
</dbReference>
<reference evidence="6 7" key="2">
    <citation type="journal article" date="2015" name="Stand. Genomic Sci.">
        <title>Draft genome sequence of marine-derived Streptomyces sp. TP-A0598, a producer of anti-MRSA antibiotic lydicamycins.</title>
        <authorList>
            <person name="Komaki H."/>
            <person name="Ichikawa N."/>
            <person name="Hosoyama A."/>
            <person name="Fujita N."/>
            <person name="Igarashi Y."/>
        </authorList>
    </citation>
    <scope>NUCLEOTIDE SEQUENCE [LARGE SCALE GENOMIC DNA]</scope>
    <source>
        <strain evidence="6 7">NBRC 110027</strain>
    </source>
</reference>
<gene>
    <name evidence="6" type="ORF">TPA0598_07_00790</name>
</gene>